<proteinExistence type="predicted"/>
<name>A0A7J6HAZ4_CANSA</name>
<dbReference type="SUPFAM" id="SSF81383">
    <property type="entry name" value="F-box domain"/>
    <property type="match status" value="2"/>
</dbReference>
<dbReference type="SUPFAM" id="SSF52047">
    <property type="entry name" value="RNI-like"/>
    <property type="match status" value="2"/>
</dbReference>
<dbReference type="Gene3D" id="3.80.10.10">
    <property type="entry name" value="Ribonuclease Inhibitor"/>
    <property type="match status" value="2"/>
</dbReference>
<feature type="region of interest" description="Disordered" evidence="1">
    <location>
        <begin position="1"/>
        <end position="30"/>
    </location>
</feature>
<dbReference type="SMART" id="SM00256">
    <property type="entry name" value="FBOX"/>
    <property type="match status" value="2"/>
</dbReference>
<feature type="domain" description="F-box" evidence="2">
    <location>
        <begin position="701"/>
        <end position="742"/>
    </location>
</feature>
<reference evidence="3 4" key="1">
    <citation type="journal article" date="2020" name="bioRxiv">
        <title>Sequence and annotation of 42 cannabis genomes reveals extensive copy number variation in cannabinoid synthesis and pathogen resistance genes.</title>
        <authorList>
            <person name="Mckernan K.J."/>
            <person name="Helbert Y."/>
            <person name="Kane L.T."/>
            <person name="Ebling H."/>
            <person name="Zhang L."/>
            <person name="Liu B."/>
            <person name="Eaton Z."/>
            <person name="Mclaughlin S."/>
            <person name="Kingan S."/>
            <person name="Baybayan P."/>
            <person name="Concepcion G."/>
            <person name="Jordan M."/>
            <person name="Riva A."/>
            <person name="Barbazuk W."/>
            <person name="Harkins T."/>
        </authorList>
    </citation>
    <scope>NUCLEOTIDE SEQUENCE [LARGE SCALE GENOMIC DNA]</scope>
    <source>
        <strain evidence="4">cv. Jamaican Lion 4</strain>
        <tissue evidence="3">Leaf</tissue>
    </source>
</reference>
<dbReference type="PANTHER" id="PTHR34145:SF51">
    <property type="entry name" value="FBD DOMAIN-CONTAINING PROTEIN"/>
    <property type="match status" value="1"/>
</dbReference>
<evidence type="ECO:0000313" key="3">
    <source>
        <dbReference type="EMBL" id="KAF4392463.1"/>
    </source>
</evidence>
<organism evidence="3 4">
    <name type="scientific">Cannabis sativa</name>
    <name type="common">Hemp</name>
    <name type="synonym">Marijuana</name>
    <dbReference type="NCBI Taxonomy" id="3483"/>
    <lineage>
        <taxon>Eukaryota</taxon>
        <taxon>Viridiplantae</taxon>
        <taxon>Streptophyta</taxon>
        <taxon>Embryophyta</taxon>
        <taxon>Tracheophyta</taxon>
        <taxon>Spermatophyta</taxon>
        <taxon>Magnoliopsida</taxon>
        <taxon>eudicotyledons</taxon>
        <taxon>Gunneridae</taxon>
        <taxon>Pentapetalae</taxon>
        <taxon>rosids</taxon>
        <taxon>fabids</taxon>
        <taxon>Rosales</taxon>
        <taxon>Cannabaceae</taxon>
        <taxon>Cannabis</taxon>
    </lineage>
</organism>
<dbReference type="PANTHER" id="PTHR34145">
    <property type="entry name" value="OS02G0105600 PROTEIN"/>
    <property type="match status" value="1"/>
</dbReference>
<feature type="compositionally biased region" description="Basic and acidic residues" evidence="1">
    <location>
        <begin position="1"/>
        <end position="18"/>
    </location>
</feature>
<evidence type="ECO:0000256" key="1">
    <source>
        <dbReference type="SAM" id="MobiDB-lite"/>
    </source>
</evidence>
<dbReference type="InterPro" id="IPR001810">
    <property type="entry name" value="F-box_dom"/>
</dbReference>
<sequence length="1321" mass="154143">MDPHSLPVFKEKQIRRDEENDDGDDTSGVDHLDRFSHMPEQIVHHIMTILPIKDATHTSVLSKHFLFIWRSFPTLNFDYRVFSTYTNNATQLRFMDRITNSMENCHLDGDLESLRIRFPLSKLFNGGNNNINFFLSDLLSYALMNSVKKLIVDCTIDYMKFFRPKKRQTPPLLPVEVLWARSIKTMNLCGLTLVSDEDDLIIINCSSLEDLTFEWCTTTSKAARVVVSCPKLRTVKFKDCKDFYIIQVIEDKLESFSFELSLERIQYNCQFDLHCCKYSLKTLSLRNIQVSDEWFASQVSELESLGCLKLVNCKTLQTIISTSNNNIERIELINCETIAYIKVFSPKLEYFHYHSSKEFSTMLLQLYLYQCDRLRDVRLEGANITNKWIKDHFNPLWGFRVLENLCLKRCNLLQKVEIHCSRISKQHLKVVELIDCENVSYVEIDAPNLVWFNYGGPLPSTVVVPSINLDAQISVHGDYNNTLDYYQNMRNFLSYFGHCKTLTLVCSHEEDFIFPKEAREGLLSPLCDLKHLKIKFLKETKLADIMQLIKYLFWLAPSLDTIFIATNKVKSPTFVLKLYHSNEMEEEEGGITQECCVEYLVKCWQHNLARVEVTDNFEGYEERAKLLHIYFSEISNVTITTSSPPIVVFYCYYRSIIHWSFLSMDPHSLPVFKEKRIRRDEENDDGDDTSGVDHVDRFSHMPEHIVHHIMTILPIKDATHTSVLSKHFLFIWRSFPTLNFDYRLFSTYTNNATQLRFMDKITTSIENYHLDGDLESLRIRFPLSKLFNGGNNNINFFLSDLLSYALMNSLKKLIVDCTIDYMKFFRPKKRQTPPLLPVEVLWARSIKTMNLCGLTLVSDEDDLIIINCSSLEDLTFEWCTTTAKAARVVVSCPKLRTVKFKDCKDFYIIQVIEDKLESFSFELSLERIQYNCQFDLHCCKYSLKTLSLRNIQVSDEWFASQVSELESLECLKLVNCKTLQTIISTSNNNIERIELINCETVAYIKVLSPKLEYFHYHSSKEFSTMLLQLYLYQCDRLRDVRLEGANITNKWIKDHFNPLWGFRVLENLCLKRCNLLQKVEIHCSRISKQHLKFVELIDCENVSYVEIDAPNLVWFNYGGPLPSTVVVPSINLDAQISVHGDYNNTLDYYQNMRNFLSYFGHCKTLTLVCSHEEDFIFPKEAREGLLSPLCDLKHLKIKFLKEIKLANIVQLIKYLFWLAPSLNTIFIATNKIKSPTFILKLYYSNKMEEEEGGIIQECCVEYPVKCWRHNLAKVEVTDNFEGYEERAKLLHIYFSKIPNVTITTSSPPIIDSGYWRISSLP</sequence>
<dbReference type="InterPro" id="IPR036047">
    <property type="entry name" value="F-box-like_dom_sf"/>
</dbReference>
<dbReference type="Proteomes" id="UP000583929">
    <property type="component" value="Unassembled WGS sequence"/>
</dbReference>
<accession>A0A7J6HAZ4</accession>
<protein>
    <recommendedName>
        <fullName evidence="2">F-box domain-containing protein</fullName>
    </recommendedName>
</protein>
<dbReference type="InterPro" id="IPR032675">
    <property type="entry name" value="LRR_dom_sf"/>
</dbReference>
<comment type="caution">
    <text evidence="3">The sequence shown here is derived from an EMBL/GenBank/DDBJ whole genome shotgun (WGS) entry which is preliminary data.</text>
</comment>
<evidence type="ECO:0000313" key="4">
    <source>
        <dbReference type="Proteomes" id="UP000583929"/>
    </source>
</evidence>
<feature type="domain" description="F-box" evidence="2">
    <location>
        <begin position="38"/>
        <end position="79"/>
    </location>
</feature>
<dbReference type="InterPro" id="IPR055357">
    <property type="entry name" value="LRR_At1g61320_AtMIF1"/>
</dbReference>
<evidence type="ECO:0000259" key="2">
    <source>
        <dbReference type="SMART" id="SM00256"/>
    </source>
</evidence>
<gene>
    <name evidence="3" type="ORF">G4B88_005422</name>
</gene>
<dbReference type="Pfam" id="PF23622">
    <property type="entry name" value="LRR_At1g61320_AtMIF1"/>
    <property type="match status" value="2"/>
</dbReference>
<dbReference type="EMBL" id="JAATIQ010000053">
    <property type="protein sequence ID" value="KAF4392463.1"/>
    <property type="molecule type" value="Genomic_DNA"/>
</dbReference>
<dbReference type="Pfam" id="PF00646">
    <property type="entry name" value="F-box"/>
    <property type="match status" value="2"/>
</dbReference>
<keyword evidence="4" id="KW-1185">Reference proteome</keyword>
<dbReference type="InterPro" id="IPR053772">
    <property type="entry name" value="At1g61320/At1g61330-like"/>
</dbReference>